<protein>
    <submittedName>
        <fullName evidence="3">Uncharacterized protein</fullName>
    </submittedName>
</protein>
<sequence>MKLFTNQKVARYVAAPMIGLSILGGTTLGFTDFANPATGDPGTSQTITGASGFGNGAA</sequence>
<evidence type="ECO:0000313" key="4">
    <source>
        <dbReference type="Proteomes" id="UP000254978"/>
    </source>
</evidence>
<dbReference type="RefSeq" id="WP_163907936.1">
    <property type="nucleotide sequence ID" value="NZ_AP022600.1"/>
</dbReference>
<evidence type="ECO:0000256" key="1">
    <source>
        <dbReference type="SAM" id="MobiDB-lite"/>
    </source>
</evidence>
<feature type="transmembrane region" description="Helical" evidence="2">
    <location>
        <begin position="12"/>
        <end position="31"/>
    </location>
</feature>
<dbReference type="Proteomes" id="UP000254978">
    <property type="component" value="Unassembled WGS sequence"/>
</dbReference>
<organism evidence="3 4">
    <name type="scientific">Mycolicibacterium tokaiense</name>
    <dbReference type="NCBI Taxonomy" id="39695"/>
    <lineage>
        <taxon>Bacteria</taxon>
        <taxon>Bacillati</taxon>
        <taxon>Actinomycetota</taxon>
        <taxon>Actinomycetes</taxon>
        <taxon>Mycobacteriales</taxon>
        <taxon>Mycobacteriaceae</taxon>
        <taxon>Mycolicibacterium</taxon>
    </lineage>
</organism>
<keyword evidence="2" id="KW-1133">Transmembrane helix</keyword>
<gene>
    <name evidence="3" type="ORF">NCTC10821_03670</name>
</gene>
<keyword evidence="2" id="KW-0812">Transmembrane</keyword>
<feature type="region of interest" description="Disordered" evidence="1">
    <location>
        <begin position="38"/>
        <end position="58"/>
    </location>
</feature>
<keyword evidence="4" id="KW-1185">Reference proteome</keyword>
<dbReference type="AlphaFoldDB" id="A0A378TH48"/>
<dbReference type="EMBL" id="UGQT01000001">
    <property type="protein sequence ID" value="STZ60132.1"/>
    <property type="molecule type" value="Genomic_DNA"/>
</dbReference>
<accession>A0A378TH48</accession>
<evidence type="ECO:0000313" key="3">
    <source>
        <dbReference type="EMBL" id="STZ60132.1"/>
    </source>
</evidence>
<keyword evidence="2" id="KW-0472">Membrane</keyword>
<evidence type="ECO:0000256" key="2">
    <source>
        <dbReference type="SAM" id="Phobius"/>
    </source>
</evidence>
<proteinExistence type="predicted"/>
<reference evidence="3 4" key="1">
    <citation type="submission" date="2018-06" db="EMBL/GenBank/DDBJ databases">
        <authorList>
            <consortium name="Pathogen Informatics"/>
            <person name="Doyle S."/>
        </authorList>
    </citation>
    <scope>NUCLEOTIDE SEQUENCE [LARGE SCALE GENOMIC DNA]</scope>
    <source>
        <strain evidence="3 4">NCTC10821</strain>
    </source>
</reference>
<name>A0A378TH48_9MYCO</name>